<dbReference type="OrthoDB" id="10059102at2759"/>
<keyword evidence="3" id="KW-0732">Signal</keyword>
<dbReference type="PRINTS" id="PR00722">
    <property type="entry name" value="CHYMOTRYPSIN"/>
</dbReference>
<dbReference type="PROSITE" id="PS50240">
    <property type="entry name" value="TRYPSIN_DOM"/>
    <property type="match status" value="1"/>
</dbReference>
<dbReference type="Gene3D" id="2.40.10.10">
    <property type="entry name" value="Trypsin-like serine proteases"/>
    <property type="match status" value="1"/>
</dbReference>
<reference evidence="11" key="1">
    <citation type="submission" date="2025-08" db="UniProtKB">
        <authorList>
            <consortium name="RefSeq"/>
        </authorList>
    </citation>
    <scope>IDENTIFICATION</scope>
</reference>
<evidence type="ECO:0000256" key="1">
    <source>
        <dbReference type="ARBA" id="ARBA00007664"/>
    </source>
</evidence>
<dbReference type="Proteomes" id="UP000515204">
    <property type="component" value="Unplaced"/>
</dbReference>
<dbReference type="InterPro" id="IPR033116">
    <property type="entry name" value="TRYPSIN_SER"/>
</dbReference>
<evidence type="ECO:0000313" key="10">
    <source>
        <dbReference type="Proteomes" id="UP000515204"/>
    </source>
</evidence>
<keyword evidence="5 8" id="KW-0720">Serine protease</keyword>
<sequence length="238" mass="25779">MMEHDEGRIVGGQKTSIEEHPHQVSLRYGNRHVCGGAIISEDWIITAAHCVQYAGSFPRRLVIKAGSSNLDAEGGTVVRAKQIVTHENYSHRNGDYDIAVIKLAEPLAYSRQIKPISLASMANHYASHSTAVVTGWGALRSNGLSTNQLRKVEVPLVSDAECSSLYENRTITSRMLCAGYTNVGGKDACQGDSGGPLVQYGRLIGIVSWGFGCADPSYPGVYARIATLRDWIEEKTGV</sequence>
<dbReference type="PROSITE" id="PS00135">
    <property type="entry name" value="TRYPSIN_SER"/>
    <property type="match status" value="1"/>
</dbReference>
<dbReference type="Pfam" id="PF00089">
    <property type="entry name" value="Trypsin"/>
    <property type="match status" value="1"/>
</dbReference>
<dbReference type="GeneID" id="106748333"/>
<dbReference type="KEGG" id="dqu:106748333"/>
<comment type="similarity">
    <text evidence="1">Belongs to the peptidase S1 family.</text>
</comment>
<dbReference type="PANTHER" id="PTHR24276:SF91">
    <property type="entry name" value="AT26814P-RELATED"/>
    <property type="match status" value="1"/>
</dbReference>
<dbReference type="PROSITE" id="PS00134">
    <property type="entry name" value="TRYPSIN_HIS"/>
    <property type="match status" value="1"/>
</dbReference>
<keyword evidence="4 8" id="KW-0378">Hydrolase</keyword>
<dbReference type="FunFam" id="2.40.10.10:FF:000077">
    <property type="entry name" value="Predicted protein"/>
    <property type="match status" value="1"/>
</dbReference>
<dbReference type="AlphaFoldDB" id="A0A6P3XUN1"/>
<gene>
    <name evidence="11" type="primary">LOC106748333</name>
</gene>
<dbReference type="SUPFAM" id="SSF50494">
    <property type="entry name" value="Trypsin-like serine proteases"/>
    <property type="match status" value="1"/>
</dbReference>
<evidence type="ECO:0000256" key="2">
    <source>
        <dbReference type="ARBA" id="ARBA00022670"/>
    </source>
</evidence>
<dbReference type="RefSeq" id="XP_014482236.1">
    <property type="nucleotide sequence ID" value="XM_014626750.1"/>
</dbReference>
<dbReference type="InterPro" id="IPR001314">
    <property type="entry name" value="Peptidase_S1A"/>
</dbReference>
<dbReference type="InterPro" id="IPR009003">
    <property type="entry name" value="Peptidase_S1_PA"/>
</dbReference>
<evidence type="ECO:0000256" key="5">
    <source>
        <dbReference type="ARBA" id="ARBA00022825"/>
    </source>
</evidence>
<proteinExistence type="inferred from homology"/>
<evidence type="ECO:0000256" key="6">
    <source>
        <dbReference type="ARBA" id="ARBA00023145"/>
    </source>
</evidence>
<evidence type="ECO:0000259" key="9">
    <source>
        <dbReference type="PROSITE" id="PS50240"/>
    </source>
</evidence>
<evidence type="ECO:0000313" key="11">
    <source>
        <dbReference type="RefSeq" id="XP_014482236.1"/>
    </source>
</evidence>
<dbReference type="GO" id="GO:0004252">
    <property type="term" value="F:serine-type endopeptidase activity"/>
    <property type="evidence" value="ECO:0007669"/>
    <property type="project" value="InterPro"/>
</dbReference>
<dbReference type="PANTHER" id="PTHR24276">
    <property type="entry name" value="POLYSERASE-RELATED"/>
    <property type="match status" value="1"/>
</dbReference>
<evidence type="ECO:0000256" key="8">
    <source>
        <dbReference type="RuleBase" id="RU363034"/>
    </source>
</evidence>
<evidence type="ECO:0000256" key="4">
    <source>
        <dbReference type="ARBA" id="ARBA00022801"/>
    </source>
</evidence>
<keyword evidence="6" id="KW-0865">Zymogen</keyword>
<dbReference type="InterPro" id="IPR018114">
    <property type="entry name" value="TRYPSIN_HIS"/>
</dbReference>
<dbReference type="InterPro" id="IPR043504">
    <property type="entry name" value="Peptidase_S1_PA_chymotrypsin"/>
</dbReference>
<keyword evidence="10" id="KW-1185">Reference proteome</keyword>
<accession>A0A6P3XUN1</accession>
<keyword evidence="7" id="KW-1015">Disulfide bond</keyword>
<feature type="domain" description="Peptidase S1" evidence="9">
    <location>
        <begin position="9"/>
        <end position="237"/>
    </location>
</feature>
<dbReference type="SMART" id="SM00020">
    <property type="entry name" value="Tryp_SPc"/>
    <property type="match status" value="1"/>
</dbReference>
<organism evidence="10 11">
    <name type="scientific">Dinoponera quadriceps</name>
    <name type="common">South American ant</name>
    <dbReference type="NCBI Taxonomy" id="609295"/>
    <lineage>
        <taxon>Eukaryota</taxon>
        <taxon>Metazoa</taxon>
        <taxon>Ecdysozoa</taxon>
        <taxon>Arthropoda</taxon>
        <taxon>Hexapoda</taxon>
        <taxon>Insecta</taxon>
        <taxon>Pterygota</taxon>
        <taxon>Neoptera</taxon>
        <taxon>Endopterygota</taxon>
        <taxon>Hymenoptera</taxon>
        <taxon>Apocrita</taxon>
        <taxon>Aculeata</taxon>
        <taxon>Formicoidea</taxon>
        <taxon>Formicidae</taxon>
        <taxon>Ponerinae</taxon>
        <taxon>Ponerini</taxon>
        <taxon>Dinoponera</taxon>
    </lineage>
</organism>
<evidence type="ECO:0000256" key="3">
    <source>
        <dbReference type="ARBA" id="ARBA00022729"/>
    </source>
</evidence>
<dbReference type="CDD" id="cd00190">
    <property type="entry name" value="Tryp_SPc"/>
    <property type="match status" value="1"/>
</dbReference>
<evidence type="ECO:0000256" key="7">
    <source>
        <dbReference type="ARBA" id="ARBA00023157"/>
    </source>
</evidence>
<dbReference type="InterPro" id="IPR001254">
    <property type="entry name" value="Trypsin_dom"/>
</dbReference>
<name>A0A6P3XUN1_DINQU</name>
<dbReference type="GO" id="GO:0006508">
    <property type="term" value="P:proteolysis"/>
    <property type="evidence" value="ECO:0007669"/>
    <property type="project" value="UniProtKB-KW"/>
</dbReference>
<protein>
    <submittedName>
        <fullName evidence="11">Trypsin-3-like</fullName>
    </submittedName>
</protein>
<keyword evidence="2 8" id="KW-0645">Protease</keyword>
<dbReference type="InterPro" id="IPR050430">
    <property type="entry name" value="Peptidase_S1"/>
</dbReference>